<evidence type="ECO:0000256" key="1">
    <source>
        <dbReference type="ARBA" id="ARBA00022734"/>
    </source>
</evidence>
<dbReference type="PROSITE" id="PS51304">
    <property type="entry name" value="GALECTIN"/>
    <property type="match status" value="1"/>
</dbReference>
<accession>A0A1I7RWQ0</accession>
<reference evidence="3" key="2">
    <citation type="submission" date="2020-09" db="EMBL/GenBank/DDBJ databases">
        <authorList>
            <person name="Kikuchi T."/>
        </authorList>
    </citation>
    <scope>NUCLEOTIDE SEQUENCE</scope>
    <source>
        <strain evidence="3">Ka4C1</strain>
    </source>
</reference>
<dbReference type="Proteomes" id="UP000659654">
    <property type="component" value="Unassembled WGS sequence"/>
</dbReference>
<protein>
    <submittedName>
        <fullName evidence="3">(pine wood nematode) hypothetical protein</fullName>
    </submittedName>
    <submittedName>
        <fullName evidence="6">Galectin domain-containing protein</fullName>
    </submittedName>
</protein>
<dbReference type="SMR" id="A0A1I7RWQ0"/>
<proteinExistence type="predicted"/>
<reference evidence="6" key="1">
    <citation type="submission" date="2016-11" db="UniProtKB">
        <authorList>
            <consortium name="WormBaseParasite"/>
        </authorList>
    </citation>
    <scope>IDENTIFICATION</scope>
</reference>
<dbReference type="Proteomes" id="UP000095284">
    <property type="component" value="Unplaced"/>
</dbReference>
<dbReference type="Gene3D" id="2.60.120.200">
    <property type="match status" value="2"/>
</dbReference>
<sequence>METQIRTALETLQTGDKVIINGVVDDVHQPKIQVNFFDHGLDQNTSYYDHPIALSIVMDGKDNICFMREKDGNWTVLQTAKGFRLAGGELFSITVGFRLYEDKKGIRFTFNKKKPIDVIVDMKSSQVVEFSGDIESLSTFKIDHSARLPILRDVNLSTGRVVDITFSTSSSGSLNIYFQNHQNFISLWILVDVAEGSISFDSLLANTESSPEKVSKKIYPNNLHVLRVVNEVACVKISLDGEEIKCYRHRVQRPYLEYKQLYVDPGDTIIENIGEGEI</sequence>
<evidence type="ECO:0000313" key="6">
    <source>
        <dbReference type="WBParaSite" id="BXY_0516300.1"/>
    </source>
</evidence>
<evidence type="ECO:0000313" key="5">
    <source>
        <dbReference type="Proteomes" id="UP000659654"/>
    </source>
</evidence>
<dbReference type="AlphaFoldDB" id="A0A1I7RWQ0"/>
<evidence type="ECO:0000259" key="2">
    <source>
        <dbReference type="PROSITE" id="PS51304"/>
    </source>
</evidence>
<keyword evidence="5" id="KW-1185">Reference proteome</keyword>
<dbReference type="EMBL" id="CAJFDI010000006">
    <property type="protein sequence ID" value="CAD5233455.1"/>
    <property type="molecule type" value="Genomic_DNA"/>
</dbReference>
<organism evidence="4 6">
    <name type="scientific">Bursaphelenchus xylophilus</name>
    <name type="common">Pinewood nematode worm</name>
    <name type="synonym">Aphelenchoides xylophilus</name>
    <dbReference type="NCBI Taxonomy" id="6326"/>
    <lineage>
        <taxon>Eukaryota</taxon>
        <taxon>Metazoa</taxon>
        <taxon>Ecdysozoa</taxon>
        <taxon>Nematoda</taxon>
        <taxon>Chromadorea</taxon>
        <taxon>Rhabditida</taxon>
        <taxon>Tylenchina</taxon>
        <taxon>Tylenchomorpha</taxon>
        <taxon>Aphelenchoidea</taxon>
        <taxon>Aphelenchoididae</taxon>
        <taxon>Bursaphelenchus</taxon>
    </lineage>
</organism>
<dbReference type="WBParaSite" id="BXY_0516300.1">
    <property type="protein sequence ID" value="BXY_0516300.1"/>
    <property type="gene ID" value="BXY_0516300"/>
</dbReference>
<dbReference type="InterPro" id="IPR001079">
    <property type="entry name" value="Galectin_CRD"/>
</dbReference>
<name>A0A1I7RWQ0_BURXY</name>
<gene>
    <name evidence="3" type="ORF">BXYJ_LOCUS13546</name>
</gene>
<dbReference type="EMBL" id="CAJFCV020000006">
    <property type="protein sequence ID" value="CAG9128560.1"/>
    <property type="molecule type" value="Genomic_DNA"/>
</dbReference>
<keyword evidence="1" id="KW-0430">Lectin</keyword>
<evidence type="ECO:0000313" key="4">
    <source>
        <dbReference type="Proteomes" id="UP000095284"/>
    </source>
</evidence>
<feature type="domain" description="Galectin" evidence="2">
    <location>
        <begin position="4"/>
        <end position="167"/>
    </location>
</feature>
<dbReference type="GO" id="GO:0030246">
    <property type="term" value="F:carbohydrate binding"/>
    <property type="evidence" value="ECO:0007669"/>
    <property type="project" value="UniProtKB-KW"/>
</dbReference>
<dbReference type="Proteomes" id="UP000582659">
    <property type="component" value="Unassembled WGS sequence"/>
</dbReference>
<evidence type="ECO:0000313" key="3">
    <source>
        <dbReference type="EMBL" id="CAD5233455.1"/>
    </source>
</evidence>